<feature type="domain" description="PilZ" evidence="2">
    <location>
        <begin position="70"/>
        <end position="147"/>
    </location>
</feature>
<feature type="region of interest" description="Disordered" evidence="1">
    <location>
        <begin position="158"/>
        <end position="180"/>
    </location>
</feature>
<evidence type="ECO:0000313" key="4">
    <source>
        <dbReference type="Proteomes" id="UP001480955"/>
    </source>
</evidence>
<protein>
    <submittedName>
        <fullName evidence="3">PilZ domain-containing protein</fullName>
    </submittedName>
</protein>
<keyword evidence="4" id="KW-1185">Reference proteome</keyword>
<reference evidence="3 4" key="1">
    <citation type="submission" date="2024-06" db="EMBL/GenBank/DDBJ databases">
        <authorList>
            <person name="Campbell A.G."/>
        </authorList>
    </citation>
    <scope>NUCLEOTIDE SEQUENCE [LARGE SCALE GENOMIC DNA]</scope>
    <source>
        <strain evidence="3 4">EM12</strain>
    </source>
</reference>
<evidence type="ECO:0000256" key="1">
    <source>
        <dbReference type="SAM" id="MobiDB-lite"/>
    </source>
</evidence>
<organism evidence="3 4">
    <name type="scientific">Methylorubrum podarium</name>
    <dbReference type="NCBI Taxonomy" id="200476"/>
    <lineage>
        <taxon>Bacteria</taxon>
        <taxon>Pseudomonadati</taxon>
        <taxon>Pseudomonadota</taxon>
        <taxon>Alphaproteobacteria</taxon>
        <taxon>Hyphomicrobiales</taxon>
        <taxon>Methylobacteriaceae</taxon>
        <taxon>Methylorubrum</taxon>
    </lineage>
</organism>
<sequence length="180" mass="19905">MIGFARLGRRVPGQPAATQILHQHFPVSIDRQTPSSMAPMPSPHPPVAELPSDLTLGDASAEDEASVVARREERTSTNWIALIRLFDGTEIPCNVKDISKSGAKLGVPEAYVLPSSFMLRILGRDFVLRVNLAWRRGNYAGVRIERIAKLPVVEEKKSAVKEQTPNYSSIGKRRSRSFSD</sequence>
<evidence type="ECO:0000313" key="3">
    <source>
        <dbReference type="EMBL" id="MER2248952.1"/>
    </source>
</evidence>
<feature type="compositionally biased region" description="Basic residues" evidence="1">
    <location>
        <begin position="171"/>
        <end position="180"/>
    </location>
</feature>
<dbReference type="Pfam" id="PF07238">
    <property type="entry name" value="PilZ"/>
    <property type="match status" value="1"/>
</dbReference>
<dbReference type="SUPFAM" id="SSF141371">
    <property type="entry name" value="PilZ domain-like"/>
    <property type="match status" value="1"/>
</dbReference>
<comment type="caution">
    <text evidence="3">The sequence shown here is derived from an EMBL/GenBank/DDBJ whole genome shotgun (WGS) entry which is preliminary data.</text>
</comment>
<accession>A0ABV1QHT1</accession>
<name>A0ABV1QHT1_9HYPH</name>
<gene>
    <name evidence="3" type="ORF">ABS772_03385</name>
</gene>
<dbReference type="InterPro" id="IPR009875">
    <property type="entry name" value="PilZ_domain"/>
</dbReference>
<dbReference type="RefSeq" id="WP_350392181.1">
    <property type="nucleotide sequence ID" value="NZ_JBELQE010000023.1"/>
</dbReference>
<evidence type="ECO:0000259" key="2">
    <source>
        <dbReference type="Pfam" id="PF07238"/>
    </source>
</evidence>
<proteinExistence type="predicted"/>
<dbReference type="EMBL" id="JBELQE010000023">
    <property type="protein sequence ID" value="MER2248952.1"/>
    <property type="molecule type" value="Genomic_DNA"/>
</dbReference>
<dbReference type="Proteomes" id="UP001480955">
    <property type="component" value="Unassembled WGS sequence"/>
</dbReference>